<name>A0AAD5WT69_9PEZI</name>
<accession>A0AAD5WT69</accession>
<dbReference type="Proteomes" id="UP001201980">
    <property type="component" value="Unassembled WGS sequence"/>
</dbReference>
<dbReference type="Pfam" id="PF08622">
    <property type="entry name" value="Svf1"/>
    <property type="match status" value="1"/>
</dbReference>
<evidence type="ECO:0008006" key="8">
    <source>
        <dbReference type="Google" id="ProtNLM"/>
    </source>
</evidence>
<dbReference type="InterPro" id="IPR013931">
    <property type="entry name" value="Svf1-like_N"/>
</dbReference>
<keyword evidence="3" id="KW-0963">Cytoplasm</keyword>
<protein>
    <recommendedName>
        <fullName evidence="8">Survival factor 1</fullName>
    </recommendedName>
</protein>
<dbReference type="InterPro" id="IPR033394">
    <property type="entry name" value="Svf1-like_C"/>
</dbReference>
<proteinExistence type="inferred from homology"/>
<feature type="domain" description="Svf1-like N-terminal" evidence="4">
    <location>
        <begin position="183"/>
        <end position="342"/>
    </location>
</feature>
<evidence type="ECO:0000259" key="4">
    <source>
        <dbReference type="Pfam" id="PF08622"/>
    </source>
</evidence>
<dbReference type="Pfam" id="PF17187">
    <property type="entry name" value="Svf1_C"/>
    <property type="match status" value="1"/>
</dbReference>
<evidence type="ECO:0000313" key="6">
    <source>
        <dbReference type="EMBL" id="KAJ2900606.1"/>
    </source>
</evidence>
<dbReference type="GO" id="GO:0006979">
    <property type="term" value="P:response to oxidative stress"/>
    <property type="evidence" value="ECO:0007669"/>
    <property type="project" value="InterPro"/>
</dbReference>
<sequence length="507" mass="55338">MVSTRTPGQAALHHAKAKWQVCFRASVAYKRLPDSLSQSFHATTVTTQGKPGREGTLERLGDERFMAKASCPTLRPVATKRFSHNDSAIDSKKRKAWQSPLRRTMGNPKQPIQVRAPSASPLKQSSLTFAPSTLSSLATVAGTAEPEYGPEAITSVAKDAETTPFTEIGRDGLAWEAPDVTSVETKTFYLMADSGEAAMLQAIYSNVASLRVTCQFVSKVFYRGTDKAPLWCSDELTNVDYSDDKTCFYADNLAIELSEDAGSYTIKSMTNENALINITISRKTPAFVVGKDGRTLYGTDPENPWGNMRHAFWPRCVAEGTITTSEGPIDFKGKAFFVHALQGMKPHHAAARWNFVDFQGKDYSALIMEFTTPPSYASTTVNVGAIVKDDKIVYAGCTNTATHVTTTTDSDNDWPTPDTVKYTWSGKTTGGEALEASMEGGIDKCLDRVDVMAEVPGFVKSIIAAAAGTKPYVYHYSPKTPLSLKLKIGDKEIEDKGDFYCEASFIC</sequence>
<dbReference type="PANTHER" id="PTHR47107:SF1">
    <property type="entry name" value="CERAMIDE-BINDING PROTEIN SVF1-RELATED"/>
    <property type="match status" value="1"/>
</dbReference>
<dbReference type="EMBL" id="JAKWBI020000170">
    <property type="protein sequence ID" value="KAJ2900606.1"/>
    <property type="molecule type" value="Genomic_DNA"/>
</dbReference>
<evidence type="ECO:0000256" key="1">
    <source>
        <dbReference type="ARBA" id="ARBA00004496"/>
    </source>
</evidence>
<feature type="domain" description="Svf1-like C-terminal" evidence="5">
    <location>
        <begin position="344"/>
        <end position="506"/>
    </location>
</feature>
<dbReference type="PANTHER" id="PTHR47107">
    <property type="entry name" value="SVF1-LIKE PROTEIN YDR222W-RELATED"/>
    <property type="match status" value="1"/>
</dbReference>
<comment type="caution">
    <text evidence="6">The sequence shown here is derived from an EMBL/GenBank/DDBJ whole genome shotgun (WGS) entry which is preliminary data.</text>
</comment>
<reference evidence="6" key="1">
    <citation type="submission" date="2022-07" db="EMBL/GenBank/DDBJ databases">
        <title>Draft genome sequence of Zalerion maritima ATCC 34329, a (micro)plastics degrading marine fungus.</title>
        <authorList>
            <person name="Paco A."/>
            <person name="Goncalves M.F.M."/>
            <person name="Rocha-Santos T.A.P."/>
            <person name="Alves A."/>
        </authorList>
    </citation>
    <scope>NUCLEOTIDE SEQUENCE</scope>
    <source>
        <strain evidence="6">ATCC 34329</strain>
    </source>
</reference>
<dbReference type="AlphaFoldDB" id="A0AAD5WT69"/>
<evidence type="ECO:0000256" key="3">
    <source>
        <dbReference type="ARBA" id="ARBA00022490"/>
    </source>
</evidence>
<evidence type="ECO:0000256" key="2">
    <source>
        <dbReference type="ARBA" id="ARBA00009069"/>
    </source>
</evidence>
<organism evidence="6 7">
    <name type="scientific">Zalerion maritima</name>
    <dbReference type="NCBI Taxonomy" id="339359"/>
    <lineage>
        <taxon>Eukaryota</taxon>
        <taxon>Fungi</taxon>
        <taxon>Dikarya</taxon>
        <taxon>Ascomycota</taxon>
        <taxon>Pezizomycotina</taxon>
        <taxon>Sordariomycetes</taxon>
        <taxon>Lulworthiomycetidae</taxon>
        <taxon>Lulworthiales</taxon>
        <taxon>Lulworthiaceae</taxon>
        <taxon>Zalerion</taxon>
    </lineage>
</organism>
<evidence type="ECO:0000259" key="5">
    <source>
        <dbReference type="Pfam" id="PF17187"/>
    </source>
</evidence>
<gene>
    <name evidence="6" type="ORF">MKZ38_002402</name>
</gene>
<dbReference type="InterPro" id="IPR051385">
    <property type="entry name" value="Ceramide-binding_SVF1"/>
</dbReference>
<comment type="similarity">
    <text evidence="2">Belongs to the SVF1 family.</text>
</comment>
<dbReference type="GO" id="GO:0005737">
    <property type="term" value="C:cytoplasm"/>
    <property type="evidence" value="ECO:0007669"/>
    <property type="project" value="UniProtKB-SubCell"/>
</dbReference>
<comment type="subcellular location">
    <subcellularLocation>
        <location evidence="1">Cytoplasm</location>
    </subcellularLocation>
</comment>
<dbReference type="SUPFAM" id="SSF159245">
    <property type="entry name" value="AttH-like"/>
    <property type="match status" value="1"/>
</dbReference>
<evidence type="ECO:0000313" key="7">
    <source>
        <dbReference type="Proteomes" id="UP001201980"/>
    </source>
</evidence>
<keyword evidence="7" id="KW-1185">Reference proteome</keyword>